<sequence length="54" mass="5906">MQNSPAASSLGTEKEAAVERTELFQAVPYPGLSFAKKGQRFGWTLRIKPPGKEV</sequence>
<organism evidence="1">
    <name type="scientific">marine sediment metagenome</name>
    <dbReference type="NCBI Taxonomy" id="412755"/>
    <lineage>
        <taxon>unclassified sequences</taxon>
        <taxon>metagenomes</taxon>
        <taxon>ecological metagenomes</taxon>
    </lineage>
</organism>
<gene>
    <name evidence="1" type="ORF">S12H4_21640</name>
</gene>
<name>X1SZS5_9ZZZZ</name>
<evidence type="ECO:0000313" key="1">
    <source>
        <dbReference type="EMBL" id="GAI84641.1"/>
    </source>
</evidence>
<reference evidence="1" key="1">
    <citation type="journal article" date="2014" name="Front. Microbiol.">
        <title>High frequency of phylogenetically diverse reductive dehalogenase-homologous genes in deep subseafloor sedimentary metagenomes.</title>
        <authorList>
            <person name="Kawai M."/>
            <person name="Futagami T."/>
            <person name="Toyoda A."/>
            <person name="Takaki Y."/>
            <person name="Nishi S."/>
            <person name="Hori S."/>
            <person name="Arai W."/>
            <person name="Tsubouchi T."/>
            <person name="Morono Y."/>
            <person name="Uchiyama I."/>
            <person name="Ito T."/>
            <person name="Fujiyama A."/>
            <person name="Inagaki F."/>
            <person name="Takami H."/>
        </authorList>
    </citation>
    <scope>NUCLEOTIDE SEQUENCE</scope>
    <source>
        <strain evidence="1">Expedition CK06-06</strain>
    </source>
</reference>
<dbReference type="EMBL" id="BARW01011159">
    <property type="protein sequence ID" value="GAI84641.1"/>
    <property type="molecule type" value="Genomic_DNA"/>
</dbReference>
<dbReference type="AlphaFoldDB" id="X1SZS5"/>
<accession>X1SZS5</accession>
<comment type="caution">
    <text evidence="1">The sequence shown here is derived from an EMBL/GenBank/DDBJ whole genome shotgun (WGS) entry which is preliminary data.</text>
</comment>
<proteinExistence type="predicted"/>
<protein>
    <submittedName>
        <fullName evidence="1">Uncharacterized protein</fullName>
    </submittedName>
</protein>